<accession>A0ABQ2TCW1</accession>
<comment type="caution">
    <text evidence="1">The sequence shown here is derived from an EMBL/GenBank/DDBJ whole genome shotgun (WGS) entry which is preliminary data.</text>
</comment>
<reference evidence="2" key="1">
    <citation type="journal article" date="2019" name="Int. J. Syst. Evol. Microbiol.">
        <title>The Global Catalogue of Microorganisms (GCM) 10K type strain sequencing project: providing services to taxonomists for standard genome sequencing and annotation.</title>
        <authorList>
            <consortium name="The Broad Institute Genomics Platform"/>
            <consortium name="The Broad Institute Genome Sequencing Center for Infectious Disease"/>
            <person name="Wu L."/>
            <person name="Ma J."/>
        </authorList>
    </citation>
    <scope>NUCLEOTIDE SEQUENCE [LARGE SCALE GENOMIC DNA]</scope>
    <source>
        <strain evidence="2">JCM 4350</strain>
    </source>
</reference>
<sequence length="65" mass="6945">MMTFAEACAAAEADEDAVYTLYFTKRELGAALNVVRPDGSPSQADKQAPAALFRRLADRLGAPVD</sequence>
<proteinExistence type="predicted"/>
<organism evidence="1 2">
    <name type="scientific">Streptomyces badius</name>
    <dbReference type="NCBI Taxonomy" id="1941"/>
    <lineage>
        <taxon>Bacteria</taxon>
        <taxon>Bacillati</taxon>
        <taxon>Actinomycetota</taxon>
        <taxon>Actinomycetes</taxon>
        <taxon>Kitasatosporales</taxon>
        <taxon>Streptomycetaceae</taxon>
        <taxon>Streptomyces</taxon>
    </lineage>
</organism>
<protein>
    <submittedName>
        <fullName evidence="1">Uncharacterized protein</fullName>
    </submittedName>
</protein>
<dbReference type="Proteomes" id="UP000659767">
    <property type="component" value="Unassembled WGS sequence"/>
</dbReference>
<evidence type="ECO:0000313" key="1">
    <source>
        <dbReference type="EMBL" id="GGS64067.1"/>
    </source>
</evidence>
<keyword evidence="2" id="KW-1185">Reference proteome</keyword>
<dbReference type="EMBL" id="BMSZ01000012">
    <property type="protein sequence ID" value="GGS64067.1"/>
    <property type="molecule type" value="Genomic_DNA"/>
</dbReference>
<evidence type="ECO:0000313" key="2">
    <source>
        <dbReference type="Proteomes" id="UP000659767"/>
    </source>
</evidence>
<gene>
    <name evidence="1" type="ORF">GCM10010253_43810</name>
</gene>
<name>A0ABQ2TCW1_STRBA</name>